<dbReference type="PANTHER" id="PTHR43393">
    <property type="entry name" value="CYTOKININ RIBOSIDE 5'-MONOPHOSPHATE PHOSPHORIBOHYDROLASE"/>
    <property type="match status" value="1"/>
</dbReference>
<evidence type="ECO:0000313" key="1">
    <source>
        <dbReference type="EMBL" id="SVA78791.1"/>
    </source>
</evidence>
<dbReference type="GO" id="GO:0009691">
    <property type="term" value="P:cytokinin biosynthetic process"/>
    <property type="evidence" value="ECO:0007669"/>
    <property type="project" value="InterPro"/>
</dbReference>
<protein>
    <recommendedName>
        <fullName evidence="2">Cytokinin riboside 5'-monophosphate phosphoribohydrolase</fullName>
    </recommendedName>
</protein>
<dbReference type="SUPFAM" id="SSF102405">
    <property type="entry name" value="MCP/YpsA-like"/>
    <property type="match status" value="1"/>
</dbReference>
<dbReference type="NCBIfam" id="TIGR00730">
    <property type="entry name" value="Rossman fold protein, TIGR00730 family"/>
    <property type="match status" value="1"/>
</dbReference>
<evidence type="ECO:0008006" key="2">
    <source>
        <dbReference type="Google" id="ProtNLM"/>
    </source>
</evidence>
<dbReference type="InterPro" id="IPR031100">
    <property type="entry name" value="LOG_fam"/>
</dbReference>
<dbReference type="Pfam" id="PF03641">
    <property type="entry name" value="Lysine_decarbox"/>
    <property type="match status" value="1"/>
</dbReference>
<dbReference type="InterPro" id="IPR052341">
    <property type="entry name" value="LOG_family_nucleotidases"/>
</dbReference>
<dbReference type="AlphaFoldDB" id="A0A381YQ66"/>
<organism evidence="1">
    <name type="scientific">marine metagenome</name>
    <dbReference type="NCBI Taxonomy" id="408172"/>
    <lineage>
        <taxon>unclassified sequences</taxon>
        <taxon>metagenomes</taxon>
        <taxon>ecological metagenomes</taxon>
    </lineage>
</organism>
<proteinExistence type="predicted"/>
<reference evidence="1" key="1">
    <citation type="submission" date="2018-05" db="EMBL/GenBank/DDBJ databases">
        <authorList>
            <person name="Lanie J.A."/>
            <person name="Ng W.-L."/>
            <person name="Kazmierczak K.M."/>
            <person name="Andrzejewski T.M."/>
            <person name="Davidsen T.M."/>
            <person name="Wayne K.J."/>
            <person name="Tettelin H."/>
            <person name="Glass J.I."/>
            <person name="Rusch D."/>
            <person name="Podicherti R."/>
            <person name="Tsui H.-C.T."/>
            <person name="Winkler M.E."/>
        </authorList>
    </citation>
    <scope>NUCLEOTIDE SEQUENCE</scope>
</reference>
<name>A0A381YQ66_9ZZZZ</name>
<dbReference type="EMBL" id="UINC01018702">
    <property type="protein sequence ID" value="SVA78791.1"/>
    <property type="molecule type" value="Genomic_DNA"/>
</dbReference>
<dbReference type="PANTHER" id="PTHR43393:SF3">
    <property type="entry name" value="LYSINE DECARBOXYLASE-LIKE PROTEIN"/>
    <property type="match status" value="1"/>
</dbReference>
<gene>
    <name evidence="1" type="ORF">METZ01_LOCUS131645</name>
</gene>
<accession>A0A381YQ66</accession>
<dbReference type="GO" id="GO:0016787">
    <property type="term" value="F:hydrolase activity"/>
    <property type="evidence" value="ECO:0007669"/>
    <property type="project" value="InterPro"/>
</dbReference>
<dbReference type="Gene3D" id="3.40.50.450">
    <property type="match status" value="1"/>
</dbReference>
<dbReference type="GO" id="GO:0005829">
    <property type="term" value="C:cytosol"/>
    <property type="evidence" value="ECO:0007669"/>
    <property type="project" value="TreeGrafter"/>
</dbReference>
<sequence>MEKNRFYNDEKFLGSMSGRPLRILSEYLGPLSTLQRNKIVDTIVFFGSARFKSTDSYYRKAKELSNKLTKWNMENFTDDNRYVITSGAGPGIMEAANKGAHEAGGMSIGLGISLPFEQTNNKWITKGLNFVFHYFFMRKFWFIYKTKGIVVWPGGFGTLDELFDILTLLQCKKITRKIPIILFGSDFWNGLINWEKMIKLGTISRKDLDLFVIVDSVDEAFEYMVKNMQK</sequence>
<dbReference type="InterPro" id="IPR005269">
    <property type="entry name" value="LOG"/>
</dbReference>